<feature type="compositionally biased region" description="Basic and acidic residues" evidence="15">
    <location>
        <begin position="142"/>
        <end position="156"/>
    </location>
</feature>
<accession>A0A238FUQ3</accession>
<comment type="catalytic activity">
    <reaction evidence="1">
        <text>S-ubiquitinyl-[E2 ubiquitin-conjugating enzyme]-L-cysteine + [acceptor protein]-L-lysine = [E2 ubiquitin-conjugating enzyme]-L-cysteine + N(6)-ubiquitinyl-[acceptor protein]-L-lysine.</text>
        <dbReference type="EC" id="2.3.2.27"/>
    </reaction>
</comment>
<evidence type="ECO:0000256" key="4">
    <source>
        <dbReference type="ARBA" id="ARBA00012483"/>
    </source>
</evidence>
<keyword evidence="19" id="KW-1185">Reference proteome</keyword>
<keyword evidence="7" id="KW-0479">Metal-binding</keyword>
<keyword evidence="5" id="KW-0808">Transferase</keyword>
<dbReference type="EC" id="2.3.2.27" evidence="4"/>
<feature type="transmembrane region" description="Helical" evidence="16">
    <location>
        <begin position="481"/>
        <end position="505"/>
    </location>
</feature>
<dbReference type="Pfam" id="PF00097">
    <property type="entry name" value="zf-C3HC4"/>
    <property type="match status" value="1"/>
</dbReference>
<keyword evidence="11" id="KW-0862">Zinc</keyword>
<feature type="compositionally biased region" description="Pro residues" evidence="15">
    <location>
        <begin position="541"/>
        <end position="558"/>
    </location>
</feature>
<evidence type="ECO:0000256" key="3">
    <source>
        <dbReference type="ARBA" id="ARBA00004906"/>
    </source>
</evidence>
<dbReference type="STRING" id="269621.A0A238FUQ3"/>
<evidence type="ECO:0000256" key="16">
    <source>
        <dbReference type="SAM" id="Phobius"/>
    </source>
</evidence>
<keyword evidence="8" id="KW-0732">Signal</keyword>
<evidence type="ECO:0000256" key="7">
    <source>
        <dbReference type="ARBA" id="ARBA00022723"/>
    </source>
</evidence>
<evidence type="ECO:0000256" key="10">
    <source>
        <dbReference type="ARBA" id="ARBA00022786"/>
    </source>
</evidence>
<feature type="transmembrane region" description="Helical" evidence="16">
    <location>
        <begin position="719"/>
        <end position="736"/>
    </location>
</feature>
<dbReference type="OrthoDB" id="9984778at2759"/>
<evidence type="ECO:0000256" key="6">
    <source>
        <dbReference type="ARBA" id="ARBA00022692"/>
    </source>
</evidence>
<dbReference type="Pfam" id="PF11145">
    <property type="entry name" value="DUF2921"/>
    <property type="match status" value="2"/>
</dbReference>
<dbReference type="GO" id="GO:0061630">
    <property type="term" value="F:ubiquitin protein ligase activity"/>
    <property type="evidence" value="ECO:0007669"/>
    <property type="project" value="UniProtKB-EC"/>
</dbReference>
<evidence type="ECO:0000256" key="1">
    <source>
        <dbReference type="ARBA" id="ARBA00000900"/>
    </source>
</evidence>
<gene>
    <name evidence="18" type="ORF">BQ2448_7977</name>
</gene>
<dbReference type="AlphaFoldDB" id="A0A238FUQ3"/>
<evidence type="ECO:0000256" key="8">
    <source>
        <dbReference type="ARBA" id="ARBA00022729"/>
    </source>
</evidence>
<dbReference type="PANTHER" id="PTHR22763:SF162">
    <property type="entry name" value="TRANSMEMBRANE E3 UBIQUITIN-PROTEIN LIGASE 1"/>
    <property type="match status" value="1"/>
</dbReference>
<sequence length="852" mass="95280">MMALLFFIMSSGNDGMRERVTDESTFDTLRSSLKRKEDKRDGLADWLHVDRYNRTLLDAKLNMTGISNDSTIDVIEFVPKEAVNEVLRSEIEAVVRRQPTEQGRVYYHQNLTGMARGNWKMETGWTFEKLGLQETWNVTTRQRVDSPEAAELKDEATSEDGLSEQPEVEATAQEAVQARSRKRQIEAPETEVPVKDVTWENVTTVMNRTDLRNKFAFETGGRVLLDLREYQSTAPGAIIASTESGQLLRIDPEARRQEWEQVGPTTFLRGEITLTDADKIEEARFDIEAVHYLEDGTMVGYATPSWVRSHMFDLVGLAKTLERRDGEQWKQLAAGHTMLKELDRRIAREREDLEEAIESESQRPEEEKAAPQGPQCIFTFYGSLAPLPHHYSAPLYAEYYASLWHPTGSSLKPPPPPQITYMLYSENCGLVLSGQAELVTTPRLWEYGTTFAVLMGFTQMLMAWVLARQMDKAAPGHAGKVAYFTIGVQTSLDAYFFVTAFTVALVTDTRASLPFMVPAFFALISSLIFSMRYATEIRNATPPPPSRPAQPPPPPPPTVEELAARAAERRAAAEAAGAGNDDDATAASPLLATATTTTPSTAAPGEVSDSYLGSPVSLRIDFDREPWLIQVFGNPLVGIGISIALAFGAIVWFFGWVVLITLLAYSYWIPQIIVNVQRGAARGSLRREYVIVTTLGRLVMPCYFWGYKDNVFAIETTPWVMLLVLYTVGQAAILVLQDSRFGARFFLPTRAIEAFHLAELETWDYHPVPSTLDLETSVSAISPCHSEDCPICLSSIQIHPTKEEEGDPGARNKLRWSYMVPPCHHLMHTECMESWIAVKSVCPICRARLPSL</sequence>
<evidence type="ECO:0000256" key="15">
    <source>
        <dbReference type="SAM" id="MobiDB-lite"/>
    </source>
</evidence>
<dbReference type="EMBL" id="FMSP01000024">
    <property type="protein sequence ID" value="SCV74948.1"/>
    <property type="molecule type" value="Genomic_DNA"/>
</dbReference>
<evidence type="ECO:0000256" key="5">
    <source>
        <dbReference type="ARBA" id="ARBA00022679"/>
    </source>
</evidence>
<proteinExistence type="predicted"/>
<keyword evidence="10" id="KW-0833">Ubl conjugation pathway</keyword>
<comment type="subcellular location">
    <subcellularLocation>
        <location evidence="2">Endomembrane system</location>
        <topology evidence="2">Multi-pass membrane protein</topology>
    </subcellularLocation>
</comment>
<feature type="region of interest" description="Disordered" evidence="15">
    <location>
        <begin position="539"/>
        <end position="564"/>
    </location>
</feature>
<feature type="compositionally biased region" description="Low complexity" evidence="15">
    <location>
        <begin position="164"/>
        <end position="178"/>
    </location>
</feature>
<dbReference type="InterPro" id="IPR018957">
    <property type="entry name" value="Znf_C3HC4_RING-type"/>
</dbReference>
<keyword evidence="9 14" id="KW-0863">Zinc-finger</keyword>
<evidence type="ECO:0000313" key="19">
    <source>
        <dbReference type="Proteomes" id="UP000198372"/>
    </source>
</evidence>
<keyword evidence="13 16" id="KW-0472">Membrane</keyword>
<dbReference type="PROSITE" id="PS50089">
    <property type="entry name" value="ZF_RING_2"/>
    <property type="match status" value="1"/>
</dbReference>
<feature type="transmembrane region" description="Helical" evidence="16">
    <location>
        <begin position="627"/>
        <end position="644"/>
    </location>
</feature>
<dbReference type="InterPro" id="IPR001841">
    <property type="entry name" value="Znf_RING"/>
</dbReference>
<dbReference type="GO" id="GO:0008270">
    <property type="term" value="F:zinc ion binding"/>
    <property type="evidence" value="ECO:0007669"/>
    <property type="project" value="UniProtKB-KW"/>
</dbReference>
<organism evidence="18 19">
    <name type="scientific">Microbotryum intermedium</name>
    <dbReference type="NCBI Taxonomy" id="269621"/>
    <lineage>
        <taxon>Eukaryota</taxon>
        <taxon>Fungi</taxon>
        <taxon>Dikarya</taxon>
        <taxon>Basidiomycota</taxon>
        <taxon>Pucciniomycotina</taxon>
        <taxon>Microbotryomycetes</taxon>
        <taxon>Microbotryales</taxon>
        <taxon>Microbotryaceae</taxon>
        <taxon>Microbotryum</taxon>
    </lineage>
</organism>
<dbReference type="SMART" id="SM00184">
    <property type="entry name" value="RING"/>
    <property type="match status" value="1"/>
</dbReference>
<protein>
    <recommendedName>
        <fullName evidence="4">RING-type E3 ubiquitin transferase</fullName>
        <ecNumber evidence="4">2.3.2.27</ecNumber>
    </recommendedName>
</protein>
<feature type="transmembrane region" description="Helical" evidence="16">
    <location>
        <begin position="650"/>
        <end position="668"/>
    </location>
</feature>
<evidence type="ECO:0000256" key="11">
    <source>
        <dbReference type="ARBA" id="ARBA00022833"/>
    </source>
</evidence>
<name>A0A238FUQ3_9BASI</name>
<reference evidence="19" key="1">
    <citation type="submission" date="2016-09" db="EMBL/GenBank/DDBJ databases">
        <authorList>
            <person name="Jeantristanb JTB J.-T."/>
            <person name="Ricardo R."/>
        </authorList>
    </citation>
    <scope>NUCLEOTIDE SEQUENCE [LARGE SCALE GENOMIC DNA]</scope>
</reference>
<feature type="transmembrane region" description="Helical" evidence="16">
    <location>
        <begin position="511"/>
        <end position="529"/>
    </location>
</feature>
<dbReference type="InterPro" id="IPR050731">
    <property type="entry name" value="HRD1_E3_ubiq-ligases"/>
</dbReference>
<evidence type="ECO:0000256" key="13">
    <source>
        <dbReference type="ARBA" id="ARBA00023136"/>
    </source>
</evidence>
<dbReference type="GO" id="GO:0043161">
    <property type="term" value="P:proteasome-mediated ubiquitin-dependent protein catabolic process"/>
    <property type="evidence" value="ECO:0007669"/>
    <property type="project" value="TreeGrafter"/>
</dbReference>
<dbReference type="Proteomes" id="UP000198372">
    <property type="component" value="Unassembled WGS sequence"/>
</dbReference>
<evidence type="ECO:0000256" key="14">
    <source>
        <dbReference type="PROSITE-ProRule" id="PRU00175"/>
    </source>
</evidence>
<evidence type="ECO:0000259" key="17">
    <source>
        <dbReference type="PROSITE" id="PS50089"/>
    </source>
</evidence>
<feature type="transmembrane region" description="Helical" evidence="16">
    <location>
        <begin position="444"/>
        <end position="467"/>
    </location>
</feature>
<evidence type="ECO:0000256" key="12">
    <source>
        <dbReference type="ARBA" id="ARBA00022989"/>
    </source>
</evidence>
<evidence type="ECO:0000313" key="18">
    <source>
        <dbReference type="EMBL" id="SCV74948.1"/>
    </source>
</evidence>
<feature type="transmembrane region" description="Helical" evidence="16">
    <location>
        <begin position="689"/>
        <end position="707"/>
    </location>
</feature>
<keyword evidence="12 16" id="KW-1133">Transmembrane helix</keyword>
<keyword evidence="6 16" id="KW-0812">Transmembrane</keyword>
<feature type="region of interest" description="Disordered" evidence="15">
    <location>
        <begin position="141"/>
        <end position="187"/>
    </location>
</feature>
<evidence type="ECO:0000256" key="2">
    <source>
        <dbReference type="ARBA" id="ARBA00004127"/>
    </source>
</evidence>
<dbReference type="InterPro" id="IPR013083">
    <property type="entry name" value="Znf_RING/FYVE/PHD"/>
</dbReference>
<comment type="pathway">
    <text evidence="3">Protein modification; protein ubiquitination.</text>
</comment>
<dbReference type="GO" id="GO:0012505">
    <property type="term" value="C:endomembrane system"/>
    <property type="evidence" value="ECO:0007669"/>
    <property type="project" value="UniProtKB-SubCell"/>
</dbReference>
<dbReference type="PANTHER" id="PTHR22763">
    <property type="entry name" value="RING ZINC FINGER PROTEIN"/>
    <property type="match status" value="1"/>
</dbReference>
<dbReference type="SUPFAM" id="SSF57850">
    <property type="entry name" value="RING/U-box"/>
    <property type="match status" value="1"/>
</dbReference>
<dbReference type="InterPro" id="IPR021319">
    <property type="entry name" value="DUF2921"/>
</dbReference>
<dbReference type="GO" id="GO:0044695">
    <property type="term" value="C:Dsc E3 ubiquitin ligase complex"/>
    <property type="evidence" value="ECO:0007669"/>
    <property type="project" value="TreeGrafter"/>
</dbReference>
<dbReference type="Gene3D" id="3.30.40.10">
    <property type="entry name" value="Zinc/RING finger domain, C3HC4 (zinc finger)"/>
    <property type="match status" value="1"/>
</dbReference>
<feature type="domain" description="RING-type" evidence="17">
    <location>
        <begin position="789"/>
        <end position="846"/>
    </location>
</feature>
<evidence type="ECO:0000256" key="9">
    <source>
        <dbReference type="ARBA" id="ARBA00022771"/>
    </source>
</evidence>